<keyword evidence="4 11" id="KW-0547">Nucleotide-binding</keyword>
<evidence type="ECO:0000256" key="2">
    <source>
        <dbReference type="ARBA" id="ARBA00013165"/>
    </source>
</evidence>
<keyword evidence="5 11" id="KW-0067">ATP-binding</keyword>
<dbReference type="InterPro" id="IPR033709">
    <property type="entry name" value="Anticodon_Ile_ABEc"/>
</dbReference>
<dbReference type="SUPFAM" id="SSF50677">
    <property type="entry name" value="ValRS/IleRS/LeuRS editing domain"/>
    <property type="match status" value="1"/>
</dbReference>
<dbReference type="PRINTS" id="PR00984">
    <property type="entry name" value="TRNASYNTHILE"/>
</dbReference>
<dbReference type="InterPro" id="IPR014729">
    <property type="entry name" value="Rossmann-like_a/b/a_fold"/>
</dbReference>
<evidence type="ECO:0000313" key="15">
    <source>
        <dbReference type="Proteomes" id="UP000799778"/>
    </source>
</evidence>
<dbReference type="InterPro" id="IPR009008">
    <property type="entry name" value="Val/Leu/Ile-tRNA-synth_edit"/>
</dbReference>
<dbReference type="FunFam" id="3.40.50.620:FF:000133">
    <property type="entry name" value="Isoleucyl-tRNA synthetase, cytoplasmic"/>
    <property type="match status" value="1"/>
</dbReference>
<dbReference type="GeneID" id="54287201"/>
<evidence type="ECO:0000256" key="3">
    <source>
        <dbReference type="ARBA" id="ARBA00022598"/>
    </source>
</evidence>
<evidence type="ECO:0000256" key="10">
    <source>
        <dbReference type="ARBA" id="ARBA00069879"/>
    </source>
</evidence>
<dbReference type="RefSeq" id="XP_033390052.1">
    <property type="nucleotide sequence ID" value="XM_033529804.1"/>
</dbReference>
<evidence type="ECO:0000259" key="12">
    <source>
        <dbReference type="Pfam" id="PF00133"/>
    </source>
</evidence>
<dbReference type="Pfam" id="PF00133">
    <property type="entry name" value="tRNA-synt_1"/>
    <property type="match status" value="1"/>
</dbReference>
<evidence type="ECO:0000259" key="13">
    <source>
        <dbReference type="Pfam" id="PF08264"/>
    </source>
</evidence>
<dbReference type="FunFam" id="1.10.730.10:FF:000004">
    <property type="entry name" value="Isoleucyl-tRNA synthetase, cytoplasmic"/>
    <property type="match status" value="1"/>
</dbReference>
<dbReference type="OrthoDB" id="1706657at2759"/>
<dbReference type="GO" id="GO:0005524">
    <property type="term" value="F:ATP binding"/>
    <property type="evidence" value="ECO:0007669"/>
    <property type="project" value="UniProtKB-KW"/>
</dbReference>
<dbReference type="Pfam" id="PF08264">
    <property type="entry name" value="Anticodon_1"/>
    <property type="match status" value="1"/>
</dbReference>
<dbReference type="FunFam" id="3.90.740.10:FF:000044">
    <property type="entry name" value="Isoleucine--tRNA ligase"/>
    <property type="match status" value="1"/>
</dbReference>
<feature type="domain" description="Aminoacyl-tRNA synthetase class Ia" evidence="12">
    <location>
        <begin position="13"/>
        <end position="640"/>
    </location>
</feature>
<dbReference type="GO" id="GO:0002161">
    <property type="term" value="F:aminoacyl-tRNA deacylase activity"/>
    <property type="evidence" value="ECO:0007669"/>
    <property type="project" value="InterPro"/>
</dbReference>
<comment type="similarity">
    <text evidence="1 11">Belongs to the class-I aminoacyl-tRNA synthetase family.</text>
</comment>
<name>A0A6A5Y904_9PLEO</name>
<dbReference type="InterPro" id="IPR002301">
    <property type="entry name" value="Ile-tRNA-ligase"/>
</dbReference>
<dbReference type="Gene3D" id="3.40.50.620">
    <property type="entry name" value="HUPs"/>
    <property type="match status" value="2"/>
</dbReference>
<dbReference type="Proteomes" id="UP000799778">
    <property type="component" value="Unassembled WGS sequence"/>
</dbReference>
<evidence type="ECO:0000256" key="5">
    <source>
        <dbReference type="ARBA" id="ARBA00022840"/>
    </source>
</evidence>
<organism evidence="14 15">
    <name type="scientific">Aaosphaeria arxii CBS 175.79</name>
    <dbReference type="NCBI Taxonomy" id="1450172"/>
    <lineage>
        <taxon>Eukaryota</taxon>
        <taxon>Fungi</taxon>
        <taxon>Dikarya</taxon>
        <taxon>Ascomycota</taxon>
        <taxon>Pezizomycotina</taxon>
        <taxon>Dothideomycetes</taxon>
        <taxon>Pleosporomycetidae</taxon>
        <taxon>Pleosporales</taxon>
        <taxon>Pleosporales incertae sedis</taxon>
        <taxon>Aaosphaeria</taxon>
    </lineage>
</organism>
<dbReference type="Gene3D" id="1.10.730.10">
    <property type="entry name" value="Isoleucyl-tRNA Synthetase, Domain 1"/>
    <property type="match status" value="1"/>
</dbReference>
<dbReference type="PANTHER" id="PTHR42780">
    <property type="entry name" value="SOLEUCYL-TRNA SYNTHETASE"/>
    <property type="match status" value="1"/>
</dbReference>
<dbReference type="SUPFAM" id="SSF47323">
    <property type="entry name" value="Anticodon-binding domain of a subclass of class I aminoacyl-tRNA synthetases"/>
    <property type="match status" value="1"/>
</dbReference>
<protein>
    <recommendedName>
        <fullName evidence="10">Isoleucine--tRNA ligase, cytoplasmic</fullName>
        <ecNumber evidence="2">6.1.1.5</ecNumber>
    </recommendedName>
    <alternativeName>
        <fullName evidence="8">Isoleucyl-tRNA synthetase</fullName>
    </alternativeName>
</protein>
<proteinExistence type="inferred from homology"/>
<dbReference type="Pfam" id="PF19302">
    <property type="entry name" value="DUF5915"/>
    <property type="match status" value="1"/>
</dbReference>
<dbReference type="GO" id="GO:0006428">
    <property type="term" value="P:isoleucyl-tRNA aminoacylation"/>
    <property type="evidence" value="ECO:0007669"/>
    <property type="project" value="InterPro"/>
</dbReference>
<dbReference type="EMBL" id="ML978066">
    <property type="protein sequence ID" value="KAF2021713.1"/>
    <property type="molecule type" value="Genomic_DNA"/>
</dbReference>
<dbReference type="PROSITE" id="PS00178">
    <property type="entry name" value="AA_TRNA_LIGASE_I"/>
    <property type="match status" value="1"/>
</dbReference>
<dbReference type="InterPro" id="IPR013155">
    <property type="entry name" value="M/V/L/I-tRNA-synth_anticd-bd"/>
</dbReference>
<evidence type="ECO:0000256" key="4">
    <source>
        <dbReference type="ARBA" id="ARBA00022741"/>
    </source>
</evidence>
<sequence length="1080" mass="124221">MAINFARAEEETLALWNEIRAFETLQVLSADRPKYTFYDGPPFATGMPHYGHLLVSTIKDCVLRYWSMQGYLVERRFGWDTHGLPIEYEIDKKLGMSARDAVEKLGLAGYNAECKGIVMRYADEWRRTITRLGRWVDFDNDYKTMDPSFMESVWWVFRQLFDKDAVYRGYKVMPYSTALATPLSNFETAQNYMDRQDHTVIASFPLVDEPETSLLIWTTTPWTLPMNIAIAANPNLEYVKVADKKAGKNYVLLESSLGFLYNDKEQREGAFTVLEKLKGSDLRGRRYQPLFPYFYEQFKDTAFRVLTDDYVQAGEGVGLVHQAPAYGAEDYDVATKNGIISNTVLPPNPVDDYGHYTDEVTHFAGQHVKEADRAIIKYLKAEGRIVKDSQLMHSYPHCPRSDTPLIYRAVSTWFVKVESIVPEMLKAGEESHWVPSFVRDKRFLNWIANAHDWNVSRNRYWGTPIPLWVSSDYEEVVCVGSVEELKRLSGYTGELTDLHRDVVDQITIPSQRGKGQLRRIPEVFDCWFESGSMPYASRHHPFEKDSLDSSAEIFPANFITEGLDQTRGWFYTLLVLGTHLYGVSPYQNCIVNGIVHAEDGKKMSKRLKNYPDPSAIIAEYGVDALRLYLINSPVVRAESLRFREQGVKEVVGKVLLPLWNSYMFFEQQVNLLKKVEGDDYIFSHQSHAASSDANIMNQWIIASSNALVGHIQQEMKGYRLYNVLPRILQHLECLTNWYIRLNRDKLKGSGGKVETITALNTLFDALFILIRALAPFAPFITDKIYRHLVRYIPPELQAKDTRCVHFLEFPQVETECLNPTIERQVARMQKIIELGRTSRERRRLGFKNPLRTLVVIHSDPQYLEDVRSLEDYIKRELNVRELITTSDEAQYHVQWSVTANWAILGKKFKKDAKGIKDGLATMSSNECRRLLGEKVANIGGIEVDTGDLVIRRFIKDLDPQKYENNTDGDVLIILDIDADDDLRREHWCRELVNRIQQVRKKAGLVPTDDVKVEYRVLQDSSDVNIHDVIESNGSLFEKSLRAKPVGSEVNAAPHDPRRRAIIEEEQEIQGIKFMLTLLEL</sequence>
<evidence type="ECO:0000256" key="6">
    <source>
        <dbReference type="ARBA" id="ARBA00022917"/>
    </source>
</evidence>
<dbReference type="InterPro" id="IPR023586">
    <property type="entry name" value="Ile-tRNA-ligase_type2"/>
</dbReference>
<feature type="domain" description="Methionyl/Valyl/Leucyl/Isoleucyl-tRNA synthetase anticodon-binding" evidence="13">
    <location>
        <begin position="697"/>
        <end position="852"/>
    </location>
</feature>
<dbReference type="CDD" id="cd07961">
    <property type="entry name" value="Anticodon_Ia_Ile_ABEc"/>
    <property type="match status" value="1"/>
</dbReference>
<evidence type="ECO:0000256" key="11">
    <source>
        <dbReference type="RuleBase" id="RU363035"/>
    </source>
</evidence>
<dbReference type="InterPro" id="IPR001412">
    <property type="entry name" value="aa-tRNA-synth_I_CS"/>
</dbReference>
<dbReference type="PANTHER" id="PTHR42780:SF1">
    <property type="entry name" value="ISOLEUCINE--TRNA LIGASE, CYTOPLASMIC"/>
    <property type="match status" value="1"/>
</dbReference>
<dbReference type="EC" id="6.1.1.5" evidence="2"/>
<reference evidence="14" key="1">
    <citation type="journal article" date="2020" name="Stud. Mycol.">
        <title>101 Dothideomycetes genomes: a test case for predicting lifestyles and emergence of pathogens.</title>
        <authorList>
            <person name="Haridas S."/>
            <person name="Albert R."/>
            <person name="Binder M."/>
            <person name="Bloem J."/>
            <person name="Labutti K."/>
            <person name="Salamov A."/>
            <person name="Andreopoulos B."/>
            <person name="Baker S."/>
            <person name="Barry K."/>
            <person name="Bills G."/>
            <person name="Bluhm B."/>
            <person name="Cannon C."/>
            <person name="Castanera R."/>
            <person name="Culley D."/>
            <person name="Daum C."/>
            <person name="Ezra D."/>
            <person name="Gonzalez J."/>
            <person name="Henrissat B."/>
            <person name="Kuo A."/>
            <person name="Liang C."/>
            <person name="Lipzen A."/>
            <person name="Lutzoni F."/>
            <person name="Magnuson J."/>
            <person name="Mondo S."/>
            <person name="Nolan M."/>
            <person name="Ohm R."/>
            <person name="Pangilinan J."/>
            <person name="Park H.-J."/>
            <person name="Ramirez L."/>
            <person name="Alfaro M."/>
            <person name="Sun H."/>
            <person name="Tritt A."/>
            <person name="Yoshinaga Y."/>
            <person name="Zwiers L.-H."/>
            <person name="Turgeon B."/>
            <person name="Goodwin S."/>
            <person name="Spatafora J."/>
            <person name="Crous P."/>
            <person name="Grigoriev I."/>
        </authorList>
    </citation>
    <scope>NUCLEOTIDE SEQUENCE</scope>
    <source>
        <strain evidence="14">CBS 175.79</strain>
    </source>
</reference>
<keyword evidence="6 11" id="KW-0648">Protein biosynthesis</keyword>
<comment type="catalytic activity">
    <reaction evidence="9">
        <text>tRNA(Ile) + L-isoleucine + ATP = L-isoleucyl-tRNA(Ile) + AMP + diphosphate</text>
        <dbReference type="Rhea" id="RHEA:11060"/>
        <dbReference type="Rhea" id="RHEA-COMP:9666"/>
        <dbReference type="Rhea" id="RHEA-COMP:9695"/>
        <dbReference type="ChEBI" id="CHEBI:30616"/>
        <dbReference type="ChEBI" id="CHEBI:33019"/>
        <dbReference type="ChEBI" id="CHEBI:58045"/>
        <dbReference type="ChEBI" id="CHEBI:78442"/>
        <dbReference type="ChEBI" id="CHEBI:78528"/>
        <dbReference type="ChEBI" id="CHEBI:456215"/>
        <dbReference type="EC" id="6.1.1.5"/>
    </reaction>
</comment>
<evidence type="ECO:0000256" key="9">
    <source>
        <dbReference type="ARBA" id="ARBA00048359"/>
    </source>
</evidence>
<evidence type="ECO:0000256" key="1">
    <source>
        <dbReference type="ARBA" id="ARBA00005594"/>
    </source>
</evidence>
<evidence type="ECO:0000256" key="8">
    <source>
        <dbReference type="ARBA" id="ARBA00032665"/>
    </source>
</evidence>
<dbReference type="InterPro" id="IPR009080">
    <property type="entry name" value="tRNAsynth_Ia_anticodon-bd"/>
</dbReference>
<dbReference type="GO" id="GO:0004822">
    <property type="term" value="F:isoleucine-tRNA ligase activity"/>
    <property type="evidence" value="ECO:0007669"/>
    <property type="project" value="UniProtKB-EC"/>
</dbReference>
<evidence type="ECO:0000256" key="7">
    <source>
        <dbReference type="ARBA" id="ARBA00023146"/>
    </source>
</evidence>
<dbReference type="NCBIfam" id="TIGR00392">
    <property type="entry name" value="ileS"/>
    <property type="match status" value="1"/>
</dbReference>
<dbReference type="AlphaFoldDB" id="A0A6A5Y904"/>
<dbReference type="FunFam" id="3.40.50.620:FF:000023">
    <property type="entry name" value="Isoleucyl-tRNA synthetase,cytoplasmic"/>
    <property type="match status" value="1"/>
</dbReference>
<dbReference type="CDD" id="cd00818">
    <property type="entry name" value="IleRS_core"/>
    <property type="match status" value="1"/>
</dbReference>
<dbReference type="InterPro" id="IPR002300">
    <property type="entry name" value="aa-tRNA-synth_Ia"/>
</dbReference>
<evidence type="ECO:0000313" key="14">
    <source>
        <dbReference type="EMBL" id="KAF2021713.1"/>
    </source>
</evidence>
<keyword evidence="7 11" id="KW-0030">Aminoacyl-tRNA synthetase</keyword>
<keyword evidence="15" id="KW-1185">Reference proteome</keyword>
<keyword evidence="3 11" id="KW-0436">Ligase</keyword>
<gene>
    <name evidence="14" type="ORF">BU24DRAFT_430293</name>
</gene>
<dbReference type="SUPFAM" id="SSF52374">
    <property type="entry name" value="Nucleotidylyl transferase"/>
    <property type="match status" value="1"/>
</dbReference>
<dbReference type="GO" id="GO:0000049">
    <property type="term" value="F:tRNA binding"/>
    <property type="evidence" value="ECO:0007669"/>
    <property type="project" value="InterPro"/>
</dbReference>
<accession>A0A6A5Y904</accession>